<gene>
    <name evidence="2" type="ORF">SE18_15665</name>
</gene>
<accession>A0A0N8GR71</accession>
<name>A0A0N8GR71_9CHLR</name>
<proteinExistence type="predicted"/>
<dbReference type="EMBL" id="LGKP01000024">
    <property type="protein sequence ID" value="KPL85682.1"/>
    <property type="molecule type" value="Genomic_DNA"/>
</dbReference>
<feature type="region of interest" description="Disordered" evidence="1">
    <location>
        <begin position="1"/>
        <end position="32"/>
    </location>
</feature>
<dbReference type="Proteomes" id="UP000050277">
    <property type="component" value="Unassembled WGS sequence"/>
</dbReference>
<evidence type="ECO:0000313" key="2">
    <source>
        <dbReference type="EMBL" id="KPL85682.1"/>
    </source>
</evidence>
<dbReference type="STRING" id="70996.SE18_15665"/>
<organism evidence="2 3">
    <name type="scientific">Herpetosiphon geysericola</name>
    <dbReference type="NCBI Taxonomy" id="70996"/>
    <lineage>
        <taxon>Bacteria</taxon>
        <taxon>Bacillati</taxon>
        <taxon>Chloroflexota</taxon>
        <taxon>Chloroflexia</taxon>
        <taxon>Herpetosiphonales</taxon>
        <taxon>Herpetosiphonaceae</taxon>
        <taxon>Herpetosiphon</taxon>
    </lineage>
</organism>
<reference evidence="2 3" key="1">
    <citation type="submission" date="2015-07" db="EMBL/GenBank/DDBJ databases">
        <title>Whole genome sequence of Herpetosiphon geysericola DSM 7119.</title>
        <authorList>
            <person name="Hemp J."/>
            <person name="Ward L.M."/>
            <person name="Pace L.A."/>
            <person name="Fischer W.W."/>
        </authorList>
    </citation>
    <scope>NUCLEOTIDE SEQUENCE [LARGE SCALE GENOMIC DNA]</scope>
    <source>
        <strain evidence="2 3">DSM 7119</strain>
    </source>
</reference>
<dbReference type="AlphaFoldDB" id="A0A0N8GR71"/>
<keyword evidence="3" id="KW-1185">Reference proteome</keyword>
<evidence type="ECO:0000256" key="1">
    <source>
        <dbReference type="SAM" id="MobiDB-lite"/>
    </source>
</evidence>
<sequence length="59" mass="6504">MLAYLKGDTANKPSASDDAAKNGRPTQISVRNQAKRLPNSSYLIEIKWNTKNSLVLISD</sequence>
<comment type="caution">
    <text evidence="2">The sequence shown here is derived from an EMBL/GenBank/DDBJ whole genome shotgun (WGS) entry which is preliminary data.</text>
</comment>
<evidence type="ECO:0000313" key="3">
    <source>
        <dbReference type="Proteomes" id="UP000050277"/>
    </source>
</evidence>
<protein>
    <submittedName>
        <fullName evidence="2">Uncharacterized protein</fullName>
    </submittedName>
</protein>